<dbReference type="InterPro" id="IPR052188">
    <property type="entry name" value="Ni-pincer_cofactor_biosynth"/>
</dbReference>
<protein>
    <recommendedName>
        <fullName evidence="3">Asparagine synthetase domain-containing protein</fullName>
    </recommendedName>
</protein>
<gene>
    <name evidence="1" type="ORF">SAMN07250955_102222</name>
</gene>
<name>A0A212QPP6_9PROT</name>
<dbReference type="Proteomes" id="UP000197065">
    <property type="component" value="Unassembled WGS sequence"/>
</dbReference>
<dbReference type="AlphaFoldDB" id="A0A212QPP6"/>
<reference evidence="1 2" key="1">
    <citation type="submission" date="2017-06" db="EMBL/GenBank/DDBJ databases">
        <authorList>
            <person name="Kim H.J."/>
            <person name="Triplett B.A."/>
        </authorList>
    </citation>
    <scope>NUCLEOTIDE SEQUENCE [LARGE SCALE GENOMIC DNA]</scope>
    <source>
        <strain evidence="1 2">B29T1</strain>
    </source>
</reference>
<dbReference type="Gene3D" id="3.40.50.620">
    <property type="entry name" value="HUPs"/>
    <property type="match status" value="1"/>
</dbReference>
<sequence length="284" mass="31184">MSCRSRPLDHGNAMTHELADAQLRLEAALRREGPLAIAVSGGVDSMTLAYLAHRVDPKATLMVHAVSAAVPGEATRRVEVYAARWGWTLRLIDAGEFADPDYLRNPVNRCFFCKRNLYGAIAAVARRRIMAGTNLDDLGDYRPGLEAASQHDVRHPYVEAGIDKKGVRALATAHGLDDLAELPAAPCLASRLETGIAVTPLSLRLIEAIETRLKRNHPGHTLRARLRAGGLVVELDHRLDPMAIENALGQEIADMARGFDERRPIRYERYRMGSAFVGRKDGVA</sequence>
<dbReference type="PANTHER" id="PTHR43169:SF2">
    <property type="entry name" value="NAD_GMP SYNTHASE DOMAIN-CONTAINING PROTEIN"/>
    <property type="match status" value="1"/>
</dbReference>
<accession>A0A212QPP6</accession>
<proteinExistence type="predicted"/>
<dbReference type="InterPro" id="IPR014729">
    <property type="entry name" value="Rossmann-like_a/b/a_fold"/>
</dbReference>
<evidence type="ECO:0000313" key="1">
    <source>
        <dbReference type="EMBL" id="SNB61405.1"/>
    </source>
</evidence>
<dbReference type="SUPFAM" id="SSF52402">
    <property type="entry name" value="Adenine nucleotide alpha hydrolases-like"/>
    <property type="match status" value="1"/>
</dbReference>
<dbReference type="EMBL" id="FYEH01000002">
    <property type="protein sequence ID" value="SNB61405.1"/>
    <property type="molecule type" value="Genomic_DNA"/>
</dbReference>
<keyword evidence="2" id="KW-1185">Reference proteome</keyword>
<organism evidence="1 2">
    <name type="scientific">Arboricoccus pini</name>
    <dbReference type="NCBI Taxonomy" id="1963835"/>
    <lineage>
        <taxon>Bacteria</taxon>
        <taxon>Pseudomonadati</taxon>
        <taxon>Pseudomonadota</taxon>
        <taxon>Alphaproteobacteria</taxon>
        <taxon>Geminicoccales</taxon>
        <taxon>Geminicoccaceae</taxon>
        <taxon>Arboricoccus</taxon>
    </lineage>
</organism>
<evidence type="ECO:0000313" key="2">
    <source>
        <dbReference type="Proteomes" id="UP000197065"/>
    </source>
</evidence>
<dbReference type="PANTHER" id="PTHR43169">
    <property type="entry name" value="EXSB FAMILY PROTEIN"/>
    <property type="match status" value="1"/>
</dbReference>
<evidence type="ECO:0008006" key="3">
    <source>
        <dbReference type="Google" id="ProtNLM"/>
    </source>
</evidence>